<proteinExistence type="predicted"/>
<evidence type="ECO:0000256" key="2">
    <source>
        <dbReference type="SAM" id="MobiDB-lite"/>
    </source>
</evidence>
<gene>
    <name evidence="3" type="ORF">chiPu_0030872</name>
</gene>
<evidence type="ECO:0000313" key="3">
    <source>
        <dbReference type="EMBL" id="GCC46667.1"/>
    </source>
</evidence>
<name>A0A401TVK7_CHIPU</name>
<organism evidence="3 4">
    <name type="scientific">Chiloscyllium punctatum</name>
    <name type="common">Brownbanded bambooshark</name>
    <name type="synonym">Hemiscyllium punctatum</name>
    <dbReference type="NCBI Taxonomy" id="137246"/>
    <lineage>
        <taxon>Eukaryota</taxon>
        <taxon>Metazoa</taxon>
        <taxon>Chordata</taxon>
        <taxon>Craniata</taxon>
        <taxon>Vertebrata</taxon>
        <taxon>Chondrichthyes</taxon>
        <taxon>Elasmobranchii</taxon>
        <taxon>Galeomorphii</taxon>
        <taxon>Galeoidea</taxon>
        <taxon>Orectolobiformes</taxon>
        <taxon>Hemiscylliidae</taxon>
        <taxon>Chiloscyllium</taxon>
    </lineage>
</organism>
<dbReference type="PANTHER" id="PTHR10872">
    <property type="entry name" value="SH2B ADAPTER PROTEIN"/>
    <property type="match status" value="1"/>
</dbReference>
<dbReference type="STRING" id="137246.A0A401TVK7"/>
<dbReference type="Proteomes" id="UP000287033">
    <property type="component" value="Unassembled WGS sequence"/>
</dbReference>
<dbReference type="AlphaFoldDB" id="A0A401TVK7"/>
<dbReference type="SUPFAM" id="SSF50729">
    <property type="entry name" value="PH domain-like"/>
    <property type="match status" value="1"/>
</dbReference>
<keyword evidence="4" id="KW-1185">Reference proteome</keyword>
<dbReference type="PANTHER" id="PTHR10872:SF3">
    <property type="entry name" value="SH2B ADAPTER PROTEIN 1"/>
    <property type="match status" value="1"/>
</dbReference>
<sequence length="80" mass="8618">MGDSVDYILETVDPLQMRSWVTDIQECMSPGDSEEAVVMGSMKQSDSIPSQELPVALSGSSDHISQGRYCGRVSTEGAPH</sequence>
<dbReference type="InterPro" id="IPR011993">
    <property type="entry name" value="PH-like_dom_sf"/>
</dbReference>
<dbReference type="Gene3D" id="2.30.29.30">
    <property type="entry name" value="Pleckstrin-homology domain (PH domain)/Phosphotyrosine-binding domain (PTB)"/>
    <property type="match status" value="1"/>
</dbReference>
<dbReference type="InterPro" id="IPR030523">
    <property type="entry name" value="SH2B"/>
</dbReference>
<evidence type="ECO:0008006" key="5">
    <source>
        <dbReference type="Google" id="ProtNLM"/>
    </source>
</evidence>
<reference evidence="3 4" key="1">
    <citation type="journal article" date="2018" name="Nat. Ecol. Evol.">
        <title>Shark genomes provide insights into elasmobranch evolution and the origin of vertebrates.</title>
        <authorList>
            <person name="Hara Y"/>
            <person name="Yamaguchi K"/>
            <person name="Onimaru K"/>
            <person name="Kadota M"/>
            <person name="Koyanagi M"/>
            <person name="Keeley SD"/>
            <person name="Tatsumi K"/>
            <person name="Tanaka K"/>
            <person name="Motone F"/>
            <person name="Kageyama Y"/>
            <person name="Nozu R"/>
            <person name="Adachi N"/>
            <person name="Nishimura O"/>
            <person name="Nakagawa R"/>
            <person name="Tanegashima C"/>
            <person name="Kiyatake I"/>
            <person name="Matsumoto R"/>
            <person name="Murakumo K"/>
            <person name="Nishida K"/>
            <person name="Terakita A"/>
            <person name="Kuratani S"/>
            <person name="Sato K"/>
            <person name="Hyodo S Kuraku.S."/>
        </authorList>
    </citation>
    <scope>NUCLEOTIDE SEQUENCE [LARGE SCALE GENOMIC DNA]</scope>
</reference>
<comment type="caution">
    <text evidence="3">The sequence shown here is derived from an EMBL/GenBank/DDBJ whole genome shotgun (WGS) entry which is preliminary data.</text>
</comment>
<dbReference type="GO" id="GO:0005068">
    <property type="term" value="F:transmembrane receptor protein tyrosine kinase adaptor activity"/>
    <property type="evidence" value="ECO:0007669"/>
    <property type="project" value="TreeGrafter"/>
</dbReference>
<feature type="region of interest" description="Disordered" evidence="2">
    <location>
        <begin position="53"/>
        <end position="80"/>
    </location>
</feature>
<keyword evidence="1" id="KW-0597">Phosphoprotein</keyword>
<evidence type="ECO:0000313" key="4">
    <source>
        <dbReference type="Proteomes" id="UP000287033"/>
    </source>
</evidence>
<dbReference type="EMBL" id="BEZZ01195414">
    <property type="protein sequence ID" value="GCC46667.1"/>
    <property type="molecule type" value="Genomic_DNA"/>
</dbReference>
<protein>
    <recommendedName>
        <fullName evidence="5">PH domain-containing protein</fullName>
    </recommendedName>
</protein>
<dbReference type="GO" id="GO:0005886">
    <property type="term" value="C:plasma membrane"/>
    <property type="evidence" value="ECO:0007669"/>
    <property type="project" value="TreeGrafter"/>
</dbReference>
<accession>A0A401TVK7</accession>
<evidence type="ECO:0000256" key="1">
    <source>
        <dbReference type="ARBA" id="ARBA00022553"/>
    </source>
</evidence>
<dbReference type="GO" id="GO:0035556">
    <property type="term" value="P:intracellular signal transduction"/>
    <property type="evidence" value="ECO:0007669"/>
    <property type="project" value="TreeGrafter"/>
</dbReference>